<dbReference type="Proteomes" id="UP000694551">
    <property type="component" value="Unplaced"/>
</dbReference>
<evidence type="ECO:0000256" key="1">
    <source>
        <dbReference type="ARBA" id="ARBA00023319"/>
    </source>
</evidence>
<proteinExistence type="predicted"/>
<dbReference type="SUPFAM" id="SSF48726">
    <property type="entry name" value="Immunoglobulin"/>
    <property type="match status" value="3"/>
</dbReference>
<accession>A0A8D0FIH8</accession>
<dbReference type="Gene3D" id="2.60.40.10">
    <property type="entry name" value="Immunoglobulins"/>
    <property type="match status" value="2"/>
</dbReference>
<sequence>KPGLSCKTSPVAPPQRGFFPLPASVTWASGGVGANATFPLVQGSGGYYTLSSQVTVPFTPSWWPPQWLDGPPSPSCHLGVVPDLKVTMVPPSLEDLFLSQNATVACVATNLKSFQDVKFSWSRSGGQTLEVATGPVEELPNGLYRLSSLLKICADEWNSGETFTCTVTIPELGDAVVKSIKKDTAVSVKPPSVFVFPPPAEELANQETATLTCLATGFRPGDILVTWTQEDRPVSSGSFLNFGPEEDGGAFTLYSMLEVPVAAWQRGDHFACVVGHEGIPLNFVQKTLDKSVGKPTNVNVSVILSDSDVTCY</sequence>
<feature type="domain" description="Ig-like" evidence="2">
    <location>
        <begin position="191"/>
        <end position="289"/>
    </location>
</feature>
<dbReference type="InterPro" id="IPR036179">
    <property type="entry name" value="Ig-like_dom_sf"/>
</dbReference>
<dbReference type="CDD" id="cd05768">
    <property type="entry name" value="IgC1_CH3_IgAGD_CH4_IgAEM"/>
    <property type="match status" value="1"/>
</dbReference>
<dbReference type="InterPro" id="IPR003597">
    <property type="entry name" value="Ig_C1-set"/>
</dbReference>
<evidence type="ECO:0000259" key="2">
    <source>
        <dbReference type="PROSITE" id="PS50835"/>
    </source>
</evidence>
<name>A0A8D0FIH8_STROC</name>
<dbReference type="PANTHER" id="PTHR23411">
    <property type="entry name" value="TAPASIN"/>
    <property type="match status" value="1"/>
</dbReference>
<dbReference type="FunFam" id="2.60.40.10:FF:000463">
    <property type="entry name" value="Immunoglobulin heavy constant gamma 1"/>
    <property type="match status" value="1"/>
</dbReference>
<dbReference type="InterPro" id="IPR003006">
    <property type="entry name" value="Ig/MHC_CS"/>
</dbReference>
<dbReference type="SMART" id="SM00407">
    <property type="entry name" value="IGc1"/>
    <property type="match status" value="2"/>
</dbReference>
<dbReference type="InterPro" id="IPR050380">
    <property type="entry name" value="Immune_Resp_Modulators"/>
</dbReference>
<reference evidence="3" key="2">
    <citation type="submission" date="2025-09" db="UniProtKB">
        <authorList>
            <consortium name="Ensembl"/>
        </authorList>
    </citation>
    <scope>IDENTIFICATION</scope>
</reference>
<evidence type="ECO:0000313" key="4">
    <source>
        <dbReference type="Proteomes" id="UP000694551"/>
    </source>
</evidence>
<protein>
    <recommendedName>
        <fullName evidence="2">Ig-like domain-containing protein</fullName>
    </recommendedName>
</protein>
<reference evidence="3" key="1">
    <citation type="submission" date="2025-08" db="UniProtKB">
        <authorList>
            <consortium name="Ensembl"/>
        </authorList>
    </citation>
    <scope>IDENTIFICATION</scope>
</reference>
<dbReference type="PROSITE" id="PS00290">
    <property type="entry name" value="IG_MHC"/>
    <property type="match status" value="1"/>
</dbReference>
<feature type="domain" description="Ig-like" evidence="2">
    <location>
        <begin position="82"/>
        <end position="181"/>
    </location>
</feature>
<organism evidence="3 4">
    <name type="scientific">Strix occidentalis caurina</name>
    <name type="common">northern spotted owl</name>
    <dbReference type="NCBI Taxonomy" id="311401"/>
    <lineage>
        <taxon>Eukaryota</taxon>
        <taxon>Metazoa</taxon>
        <taxon>Chordata</taxon>
        <taxon>Craniata</taxon>
        <taxon>Vertebrata</taxon>
        <taxon>Euteleostomi</taxon>
        <taxon>Archelosauria</taxon>
        <taxon>Archosauria</taxon>
        <taxon>Dinosauria</taxon>
        <taxon>Saurischia</taxon>
        <taxon>Theropoda</taxon>
        <taxon>Coelurosauria</taxon>
        <taxon>Aves</taxon>
        <taxon>Neognathae</taxon>
        <taxon>Neoaves</taxon>
        <taxon>Telluraves</taxon>
        <taxon>Strigiformes</taxon>
        <taxon>Strigidae</taxon>
        <taxon>Strix</taxon>
    </lineage>
</organism>
<dbReference type="Pfam" id="PF07654">
    <property type="entry name" value="C1-set"/>
    <property type="match status" value="2"/>
</dbReference>
<dbReference type="FunFam" id="2.60.40.10:FF:000998">
    <property type="entry name" value="Immunoglobulin heavy constant epsilon"/>
    <property type="match status" value="1"/>
</dbReference>
<keyword evidence="4" id="KW-1185">Reference proteome</keyword>
<dbReference type="PROSITE" id="PS50835">
    <property type="entry name" value="IG_LIKE"/>
    <property type="match status" value="2"/>
</dbReference>
<dbReference type="InterPro" id="IPR013783">
    <property type="entry name" value="Ig-like_fold"/>
</dbReference>
<keyword evidence="1" id="KW-0393">Immunoglobulin domain</keyword>
<dbReference type="InterPro" id="IPR007110">
    <property type="entry name" value="Ig-like_dom"/>
</dbReference>
<dbReference type="Ensembl" id="ENSSOCT00000018137.1">
    <property type="protein sequence ID" value="ENSSOCP00000017688.1"/>
    <property type="gene ID" value="ENSSOCG00000013259.1"/>
</dbReference>
<evidence type="ECO:0000313" key="3">
    <source>
        <dbReference type="Ensembl" id="ENSSOCP00000017688.1"/>
    </source>
</evidence>
<dbReference type="AlphaFoldDB" id="A0A8D0FIH8"/>